<dbReference type="AlphaFoldDB" id="A0A6C0RH10"/>
<dbReference type="SUPFAM" id="SSF56219">
    <property type="entry name" value="DNase I-like"/>
    <property type="match status" value="1"/>
</dbReference>
<dbReference type="KEGG" id="drc:G0Q07_14330"/>
<dbReference type="Gene3D" id="3.60.10.10">
    <property type="entry name" value="Endonuclease/exonuclease/phosphatase"/>
    <property type="match status" value="1"/>
</dbReference>
<name>A0A6C0RH10_9BACT</name>
<dbReference type="RefSeq" id="WP_163347301.1">
    <property type="nucleotide sequence ID" value="NZ_CP048409.1"/>
</dbReference>
<keyword evidence="1" id="KW-0255">Endonuclease</keyword>
<protein>
    <submittedName>
        <fullName evidence="1">Endonuclease/exonuclease/phosphatase family protein</fullName>
    </submittedName>
</protein>
<dbReference type="InterPro" id="IPR036691">
    <property type="entry name" value="Endo/exonu/phosph_ase_sf"/>
</dbReference>
<proteinExistence type="predicted"/>
<keyword evidence="1" id="KW-0378">Hydrolase</keyword>
<dbReference type="Proteomes" id="UP000474630">
    <property type="component" value="Chromosome"/>
</dbReference>
<dbReference type="GO" id="GO:0004519">
    <property type="term" value="F:endonuclease activity"/>
    <property type="evidence" value="ECO:0007669"/>
    <property type="project" value="UniProtKB-KW"/>
</dbReference>
<evidence type="ECO:0000313" key="1">
    <source>
        <dbReference type="EMBL" id="QIA08823.1"/>
    </source>
</evidence>
<keyword evidence="1" id="KW-0269">Exonuclease</keyword>
<dbReference type="EMBL" id="CP048409">
    <property type="protein sequence ID" value="QIA08823.1"/>
    <property type="molecule type" value="Genomic_DNA"/>
</dbReference>
<keyword evidence="2" id="KW-1185">Reference proteome</keyword>
<keyword evidence="1" id="KW-0540">Nuclease</keyword>
<gene>
    <name evidence="1" type="ORF">G0Q07_14330</name>
</gene>
<reference evidence="1 2" key="1">
    <citation type="submission" date="2020-02" db="EMBL/GenBank/DDBJ databases">
        <title>Genome sequencing for Draconibacterium sp. strain M1.</title>
        <authorList>
            <person name="Park S.-J."/>
        </authorList>
    </citation>
    <scope>NUCLEOTIDE SEQUENCE [LARGE SCALE GENOMIC DNA]</scope>
    <source>
        <strain evidence="1 2">M1</strain>
    </source>
</reference>
<evidence type="ECO:0000313" key="2">
    <source>
        <dbReference type="Proteomes" id="UP000474630"/>
    </source>
</evidence>
<sequence length="322" mass="37893">MVSHPQPPDNGFTFNVSTEKRRLTYHFKKRGIPKKEKGKVLIATWNLTNFGQQKRTPHHLEIMAHILSKFDVIAVQEVADNLEQFDTLLNEMDGNYEAFFSDIAGNYERLGFIYDATKLKRRGLVAELAMRNSQRKHITIEVGDEKEEQEFSGFNRNPYMATFYADNFEFTLVNVHLYRSNKNIRLLETKAISNWARKRCEKPLSNVPSKDIMLLGDFNMPKLSEEDQYYSEITHNGLVAPLHETEYIGSNLAGDKNYDQLFFFPKHTNEDFNNGKIGVVDFDNCVFKDLWKSDKSHKKEYFFQYIRYYMADHRPLWAQFNY</sequence>
<dbReference type="CDD" id="cd10283">
    <property type="entry name" value="MnuA_DNase1-like"/>
    <property type="match status" value="1"/>
</dbReference>
<accession>A0A6C0RH10</accession>
<dbReference type="GO" id="GO:0004527">
    <property type="term" value="F:exonuclease activity"/>
    <property type="evidence" value="ECO:0007669"/>
    <property type="project" value="UniProtKB-KW"/>
</dbReference>
<organism evidence="1 2">
    <name type="scientific">Draconibacterium halophilum</name>
    <dbReference type="NCBI Taxonomy" id="2706887"/>
    <lineage>
        <taxon>Bacteria</taxon>
        <taxon>Pseudomonadati</taxon>
        <taxon>Bacteroidota</taxon>
        <taxon>Bacteroidia</taxon>
        <taxon>Marinilabiliales</taxon>
        <taxon>Prolixibacteraceae</taxon>
        <taxon>Draconibacterium</taxon>
    </lineage>
</organism>
<dbReference type="PANTHER" id="PTHR11371">
    <property type="entry name" value="DEOXYRIBONUCLEASE"/>
    <property type="match status" value="1"/>
</dbReference>
<dbReference type="PANTHER" id="PTHR11371:SF31">
    <property type="entry name" value="EXTRACELLULAR NUCLEASE"/>
    <property type="match status" value="1"/>
</dbReference>